<accession>A0AA39J3Q6</accession>
<dbReference type="AlphaFoldDB" id="A0AA39J3Q6"/>
<dbReference type="Proteomes" id="UP001175226">
    <property type="component" value="Unassembled WGS sequence"/>
</dbReference>
<evidence type="ECO:0000313" key="2">
    <source>
        <dbReference type="Proteomes" id="UP001175226"/>
    </source>
</evidence>
<proteinExistence type="predicted"/>
<sequence>MVLGFVVPLPAWEVRPVFGFVVRVLAHVMPGYVLFLRRLLIGIAWCSEEGYRNHRSYSRVSRVGPSSGALGAIYSLSFRIASKRCSESKGVYRRRMALCDRYFASPGCYAFGDRYMIVLFTTSHPAHSANSPKPSPSASERFQCPWCRSTMWL</sequence>
<gene>
    <name evidence="1" type="ORF">EV421DRAFT_1231602</name>
</gene>
<name>A0AA39J3Q6_9AGAR</name>
<organism evidence="1 2">
    <name type="scientific">Armillaria borealis</name>
    <dbReference type="NCBI Taxonomy" id="47425"/>
    <lineage>
        <taxon>Eukaryota</taxon>
        <taxon>Fungi</taxon>
        <taxon>Dikarya</taxon>
        <taxon>Basidiomycota</taxon>
        <taxon>Agaricomycotina</taxon>
        <taxon>Agaricomycetes</taxon>
        <taxon>Agaricomycetidae</taxon>
        <taxon>Agaricales</taxon>
        <taxon>Marasmiineae</taxon>
        <taxon>Physalacriaceae</taxon>
        <taxon>Armillaria</taxon>
    </lineage>
</organism>
<protein>
    <submittedName>
        <fullName evidence="1">Uncharacterized protein</fullName>
    </submittedName>
</protein>
<comment type="caution">
    <text evidence="1">The sequence shown here is derived from an EMBL/GenBank/DDBJ whole genome shotgun (WGS) entry which is preliminary data.</text>
</comment>
<keyword evidence="2" id="KW-1185">Reference proteome</keyword>
<reference evidence="1" key="1">
    <citation type="submission" date="2023-06" db="EMBL/GenBank/DDBJ databases">
        <authorList>
            <consortium name="Lawrence Berkeley National Laboratory"/>
            <person name="Ahrendt S."/>
            <person name="Sahu N."/>
            <person name="Indic B."/>
            <person name="Wong-Bajracharya J."/>
            <person name="Merenyi Z."/>
            <person name="Ke H.-M."/>
            <person name="Monk M."/>
            <person name="Kocsube S."/>
            <person name="Drula E."/>
            <person name="Lipzen A."/>
            <person name="Balint B."/>
            <person name="Henrissat B."/>
            <person name="Andreopoulos B."/>
            <person name="Martin F.M."/>
            <person name="Harder C.B."/>
            <person name="Rigling D."/>
            <person name="Ford K.L."/>
            <person name="Foster G.D."/>
            <person name="Pangilinan J."/>
            <person name="Papanicolaou A."/>
            <person name="Barry K."/>
            <person name="LaButti K."/>
            <person name="Viragh M."/>
            <person name="Koriabine M."/>
            <person name="Yan M."/>
            <person name="Riley R."/>
            <person name="Champramary S."/>
            <person name="Plett K.L."/>
            <person name="Tsai I.J."/>
            <person name="Slot J."/>
            <person name="Sipos G."/>
            <person name="Plett J."/>
            <person name="Nagy L.G."/>
            <person name="Grigoriev I.V."/>
        </authorList>
    </citation>
    <scope>NUCLEOTIDE SEQUENCE</scope>
    <source>
        <strain evidence="1">FPL87.14</strain>
    </source>
</reference>
<dbReference type="EMBL" id="JAUEPT010000062">
    <property type="protein sequence ID" value="KAK0435565.1"/>
    <property type="molecule type" value="Genomic_DNA"/>
</dbReference>
<evidence type="ECO:0000313" key="1">
    <source>
        <dbReference type="EMBL" id="KAK0435565.1"/>
    </source>
</evidence>